<feature type="transmembrane region" description="Helical" evidence="1">
    <location>
        <begin position="12"/>
        <end position="32"/>
    </location>
</feature>
<dbReference type="AlphaFoldDB" id="A0A154UZX0"/>
<dbReference type="OrthoDB" id="9899028at2"/>
<keyword evidence="1" id="KW-0472">Membrane</keyword>
<evidence type="ECO:0000313" key="3">
    <source>
        <dbReference type="Proteomes" id="UP000076218"/>
    </source>
</evidence>
<dbReference type="EMBL" id="LQXA01000036">
    <property type="protein sequence ID" value="KZC94678.1"/>
    <property type="molecule type" value="Genomic_DNA"/>
</dbReference>
<evidence type="ECO:0000256" key="1">
    <source>
        <dbReference type="SAM" id="Phobius"/>
    </source>
</evidence>
<dbReference type="RefSeq" id="WP_063072002.1">
    <property type="nucleotide sequence ID" value="NZ_LQXA01000036.1"/>
</dbReference>
<gene>
    <name evidence="2" type="ORF">AWH51_12260</name>
</gene>
<proteinExistence type="predicted"/>
<protein>
    <submittedName>
        <fullName evidence="2">Uncharacterized protein</fullName>
    </submittedName>
</protein>
<keyword evidence="1" id="KW-0812">Transmembrane</keyword>
<comment type="caution">
    <text evidence="2">The sequence shown here is derived from an EMBL/GenBank/DDBJ whole genome shotgun (WGS) entry which is preliminary data.</text>
</comment>
<name>A0A154UZX0_9MICO</name>
<feature type="transmembrane region" description="Helical" evidence="1">
    <location>
        <begin position="38"/>
        <end position="57"/>
    </location>
</feature>
<organism evidence="2 3">
    <name type="scientific">Clavibacter tessellarius</name>
    <dbReference type="NCBI Taxonomy" id="31965"/>
    <lineage>
        <taxon>Bacteria</taxon>
        <taxon>Bacillati</taxon>
        <taxon>Actinomycetota</taxon>
        <taxon>Actinomycetes</taxon>
        <taxon>Micrococcales</taxon>
        <taxon>Microbacteriaceae</taxon>
        <taxon>Clavibacter</taxon>
    </lineage>
</organism>
<reference evidence="2 3" key="1">
    <citation type="submission" date="2016-01" db="EMBL/GenBank/DDBJ databases">
        <title>Draft genome sequence of Clavibacter michiganensis subsp. tessellarius DOAB 609.</title>
        <authorList>
            <person name="Tambong J.T."/>
        </authorList>
    </citation>
    <scope>NUCLEOTIDE SEQUENCE [LARGE SCALE GENOMIC DNA]</scope>
    <source>
        <strain evidence="2 3">DOAB 609</strain>
    </source>
</reference>
<sequence>MADDKMTRDTWIFRIGLAVLVILPVAVFIPLATASGDAPVIFFVQVVLAASWVAWFARRRRRARGDGQR</sequence>
<accession>A0A154UZX0</accession>
<dbReference type="Proteomes" id="UP000076218">
    <property type="component" value="Unassembled WGS sequence"/>
</dbReference>
<keyword evidence="1" id="KW-1133">Transmembrane helix</keyword>
<evidence type="ECO:0000313" key="2">
    <source>
        <dbReference type="EMBL" id="KZC94678.1"/>
    </source>
</evidence>